<dbReference type="EMBL" id="RJKM01000001">
    <property type="protein sequence ID" value="ROP36282.1"/>
    <property type="molecule type" value="Genomic_DNA"/>
</dbReference>
<dbReference type="Proteomes" id="UP000268727">
    <property type="component" value="Unassembled WGS sequence"/>
</dbReference>
<organism evidence="2 3">
    <name type="scientific">Saccharothrix texasensis</name>
    <dbReference type="NCBI Taxonomy" id="103734"/>
    <lineage>
        <taxon>Bacteria</taxon>
        <taxon>Bacillati</taxon>
        <taxon>Actinomycetota</taxon>
        <taxon>Actinomycetes</taxon>
        <taxon>Pseudonocardiales</taxon>
        <taxon>Pseudonocardiaceae</taxon>
        <taxon>Saccharothrix</taxon>
    </lineage>
</organism>
<reference evidence="2 3" key="1">
    <citation type="submission" date="2018-11" db="EMBL/GenBank/DDBJ databases">
        <title>Sequencing the genomes of 1000 actinobacteria strains.</title>
        <authorList>
            <person name="Klenk H.-P."/>
        </authorList>
    </citation>
    <scope>NUCLEOTIDE SEQUENCE [LARGE SCALE GENOMIC DNA]</scope>
    <source>
        <strain evidence="2 3">DSM 44231</strain>
    </source>
</reference>
<name>A0A3N1H201_9PSEU</name>
<evidence type="ECO:0000313" key="3">
    <source>
        <dbReference type="Proteomes" id="UP000268727"/>
    </source>
</evidence>
<keyword evidence="3" id="KW-1185">Reference proteome</keyword>
<feature type="compositionally biased region" description="Pro residues" evidence="1">
    <location>
        <begin position="1"/>
        <end position="21"/>
    </location>
</feature>
<protein>
    <submittedName>
        <fullName evidence="2">Uncharacterized protein</fullName>
    </submittedName>
</protein>
<sequence length="105" mass="11441">MSDPNPTTPPPADPPQDPPAPNFVRVRRDPSAVVHPEHGNFVVPRPGDRYAADDPLVTAFPWLFEDQNAPEPETNVQSVSLAPVEQATAAPGERRATRKQSGNRQ</sequence>
<dbReference type="AlphaFoldDB" id="A0A3N1H201"/>
<accession>A0A3N1H201</accession>
<evidence type="ECO:0000313" key="2">
    <source>
        <dbReference type="EMBL" id="ROP36282.1"/>
    </source>
</evidence>
<evidence type="ECO:0000256" key="1">
    <source>
        <dbReference type="SAM" id="MobiDB-lite"/>
    </source>
</evidence>
<gene>
    <name evidence="2" type="ORF">EDD40_1547</name>
</gene>
<proteinExistence type="predicted"/>
<comment type="caution">
    <text evidence="2">The sequence shown here is derived from an EMBL/GenBank/DDBJ whole genome shotgun (WGS) entry which is preliminary data.</text>
</comment>
<feature type="region of interest" description="Disordered" evidence="1">
    <location>
        <begin position="68"/>
        <end position="105"/>
    </location>
</feature>
<dbReference type="RefSeq" id="WP_123742297.1">
    <property type="nucleotide sequence ID" value="NZ_RJKM01000001.1"/>
</dbReference>
<feature type="region of interest" description="Disordered" evidence="1">
    <location>
        <begin position="1"/>
        <end position="29"/>
    </location>
</feature>